<feature type="transmembrane region" description="Helical" evidence="8">
    <location>
        <begin position="143"/>
        <end position="164"/>
    </location>
</feature>
<dbReference type="InterPro" id="IPR012549">
    <property type="entry name" value="EptA-like_N"/>
</dbReference>
<dbReference type="GO" id="GO:0009244">
    <property type="term" value="P:lipopolysaccharide core region biosynthetic process"/>
    <property type="evidence" value="ECO:0007669"/>
    <property type="project" value="TreeGrafter"/>
</dbReference>
<comment type="caution">
    <text evidence="11">The sequence shown here is derived from an EMBL/GenBank/DDBJ whole genome shotgun (WGS) entry which is preliminary data.</text>
</comment>
<feature type="transmembrane region" description="Helical" evidence="8">
    <location>
        <begin position="96"/>
        <end position="116"/>
    </location>
</feature>
<accession>A0A2N3L1R7</accession>
<keyword evidence="7 8" id="KW-0472">Membrane</keyword>
<gene>
    <name evidence="11" type="ORF">COO92_18995</name>
</gene>
<keyword evidence="6 8" id="KW-1133">Transmembrane helix</keyword>
<protein>
    <submittedName>
        <fullName evidence="11">Phosphoethanolamine transferase</fullName>
    </submittedName>
</protein>
<feature type="domain" description="Sulfatase N-terminal" evidence="9">
    <location>
        <begin position="256"/>
        <end position="544"/>
    </location>
</feature>
<evidence type="ECO:0000313" key="12">
    <source>
        <dbReference type="Proteomes" id="UP000233332"/>
    </source>
</evidence>
<sequence>MPRSNVPFGLPVRSSSQDKRNVSSRWAGIDYRWVIVAMALYFALGLNWKVLGHFYSILGGLVDYDPGFAISAPFVLLLGSIILFTPFSFKYLLKPFFALLLITGALSNYAMVKYGIVFDRSMIENIVETNTTEAFSYLNMQSVLWFVVSGLVPVVILILMPIRYPATIVRGVLQRVAMMLIPFVFLGGLAGLYFKDYASVGRNNKVLGKEVSPVNYFTGAIQYTKRRYISSSMAFRTVGDDAHQVVNVANGKPTLMFLVIGETARAQSVQANGYGRPTSAFTGKIPGVLAFQNVRSCGTATAVSVPCMFSTMGHDSYDGDVARHSESLMDVLVKAGVSVLWKENDEGCKGVCDRTNHVDINPDDFPDYCADGSCRDEVMLEGLDQEIARLSGDRLVAFHVMGSHGPTYFKRYPDEHRFFTPDCQRSDIENCTQEELINTYDNTIRYTDFVIAKLIKRLADYQDRFNTVLLYVSDHGESLGESGIYLHGAPYMFAPDEQTHVPMFTWMSPGFAAARNVQPDCLDAAAKNGSFSHDNLFSTVLGVMRVQSNVYQPKLDIFGGCEDSIYRADLDAELQADDGLKVQ</sequence>
<evidence type="ECO:0000259" key="10">
    <source>
        <dbReference type="Pfam" id="PF08019"/>
    </source>
</evidence>
<feature type="transmembrane region" description="Helical" evidence="8">
    <location>
        <begin position="176"/>
        <end position="194"/>
    </location>
</feature>
<dbReference type="PANTHER" id="PTHR30443">
    <property type="entry name" value="INNER MEMBRANE PROTEIN"/>
    <property type="match status" value="1"/>
</dbReference>
<organism evidence="11 12">
    <name type="scientific">Thalassospira lohafexi</name>
    <dbReference type="NCBI Taxonomy" id="744227"/>
    <lineage>
        <taxon>Bacteria</taxon>
        <taxon>Pseudomonadati</taxon>
        <taxon>Pseudomonadota</taxon>
        <taxon>Alphaproteobacteria</taxon>
        <taxon>Rhodospirillales</taxon>
        <taxon>Thalassospiraceae</taxon>
        <taxon>Thalassospira</taxon>
    </lineage>
</organism>
<evidence type="ECO:0000313" key="11">
    <source>
        <dbReference type="EMBL" id="PKR56742.1"/>
    </source>
</evidence>
<dbReference type="PANTHER" id="PTHR30443:SF0">
    <property type="entry name" value="PHOSPHOETHANOLAMINE TRANSFERASE EPTA"/>
    <property type="match status" value="1"/>
</dbReference>
<feature type="domain" description="Phosphoethanolamine transferase N-terminal" evidence="10">
    <location>
        <begin position="79"/>
        <end position="228"/>
    </location>
</feature>
<dbReference type="Gene3D" id="3.40.720.10">
    <property type="entry name" value="Alkaline Phosphatase, subunit A"/>
    <property type="match status" value="1"/>
</dbReference>
<evidence type="ECO:0000256" key="4">
    <source>
        <dbReference type="ARBA" id="ARBA00022679"/>
    </source>
</evidence>
<comment type="subcellular location">
    <subcellularLocation>
        <location evidence="1">Cell inner membrane</location>
        <topology evidence="1">Multi-pass membrane protein</topology>
    </subcellularLocation>
</comment>
<dbReference type="Pfam" id="PF00884">
    <property type="entry name" value="Sulfatase"/>
    <property type="match status" value="1"/>
</dbReference>
<feature type="transmembrane region" description="Helical" evidence="8">
    <location>
        <begin position="68"/>
        <end position="89"/>
    </location>
</feature>
<evidence type="ECO:0000256" key="1">
    <source>
        <dbReference type="ARBA" id="ARBA00004429"/>
    </source>
</evidence>
<keyword evidence="5 8" id="KW-0812">Transmembrane</keyword>
<keyword evidence="2" id="KW-1003">Cell membrane</keyword>
<keyword evidence="4 11" id="KW-0808">Transferase</keyword>
<evidence type="ECO:0000259" key="9">
    <source>
        <dbReference type="Pfam" id="PF00884"/>
    </source>
</evidence>
<dbReference type="CDD" id="cd16017">
    <property type="entry name" value="LptA"/>
    <property type="match status" value="1"/>
</dbReference>
<dbReference type="EMBL" id="NXGX01000009">
    <property type="protein sequence ID" value="PKR56742.1"/>
    <property type="molecule type" value="Genomic_DNA"/>
</dbReference>
<evidence type="ECO:0000256" key="7">
    <source>
        <dbReference type="ARBA" id="ARBA00023136"/>
    </source>
</evidence>
<dbReference type="InterPro" id="IPR058130">
    <property type="entry name" value="PEA_transf_C"/>
</dbReference>
<dbReference type="Pfam" id="PF08019">
    <property type="entry name" value="EptA_B_N"/>
    <property type="match status" value="1"/>
</dbReference>
<keyword evidence="3" id="KW-0997">Cell inner membrane</keyword>
<keyword evidence="12" id="KW-1185">Reference proteome</keyword>
<proteinExistence type="predicted"/>
<dbReference type="InterPro" id="IPR000917">
    <property type="entry name" value="Sulfatase_N"/>
</dbReference>
<dbReference type="GO" id="GO:0005886">
    <property type="term" value="C:plasma membrane"/>
    <property type="evidence" value="ECO:0007669"/>
    <property type="project" value="UniProtKB-SubCell"/>
</dbReference>
<evidence type="ECO:0000256" key="3">
    <source>
        <dbReference type="ARBA" id="ARBA00022519"/>
    </source>
</evidence>
<dbReference type="InterPro" id="IPR040423">
    <property type="entry name" value="PEA_transferase"/>
</dbReference>
<name>A0A2N3L1R7_9PROT</name>
<dbReference type="NCBIfam" id="NF028537">
    <property type="entry name" value="P_eth_NH2_trans"/>
    <property type="match status" value="1"/>
</dbReference>
<evidence type="ECO:0000256" key="5">
    <source>
        <dbReference type="ARBA" id="ARBA00022692"/>
    </source>
</evidence>
<evidence type="ECO:0000256" key="2">
    <source>
        <dbReference type="ARBA" id="ARBA00022475"/>
    </source>
</evidence>
<dbReference type="Proteomes" id="UP000233332">
    <property type="component" value="Unassembled WGS sequence"/>
</dbReference>
<evidence type="ECO:0000256" key="8">
    <source>
        <dbReference type="SAM" id="Phobius"/>
    </source>
</evidence>
<dbReference type="GO" id="GO:0016776">
    <property type="term" value="F:phosphotransferase activity, phosphate group as acceptor"/>
    <property type="evidence" value="ECO:0007669"/>
    <property type="project" value="TreeGrafter"/>
</dbReference>
<reference evidence="11 12" key="1">
    <citation type="submission" date="2017-09" db="EMBL/GenBank/DDBJ databases">
        <title>Biodiversity and function of Thalassospira species in the particle-attached aromatic-hydrocarbon-degrading consortia from the surface seawater of the China South Sea.</title>
        <authorList>
            <person name="Dong C."/>
            <person name="Lai Q."/>
            <person name="Shao Z."/>
        </authorList>
    </citation>
    <scope>NUCLEOTIDE SEQUENCE [LARGE SCALE GENOMIC DNA]</scope>
    <source>
        <strain evidence="11 12">139Z-12</strain>
    </source>
</reference>
<dbReference type="SUPFAM" id="SSF53649">
    <property type="entry name" value="Alkaline phosphatase-like"/>
    <property type="match status" value="1"/>
</dbReference>
<dbReference type="AlphaFoldDB" id="A0A2N3L1R7"/>
<evidence type="ECO:0000256" key="6">
    <source>
        <dbReference type="ARBA" id="ARBA00022989"/>
    </source>
</evidence>
<feature type="transmembrane region" description="Helical" evidence="8">
    <location>
        <begin position="29"/>
        <end position="48"/>
    </location>
</feature>
<dbReference type="InterPro" id="IPR017850">
    <property type="entry name" value="Alkaline_phosphatase_core_sf"/>
</dbReference>